<feature type="region of interest" description="Disordered" evidence="1">
    <location>
        <begin position="34"/>
        <end position="125"/>
    </location>
</feature>
<dbReference type="OrthoDB" id="2976199at2759"/>
<reference evidence="2 3" key="1">
    <citation type="submission" date="2016-03" db="EMBL/GenBank/DDBJ databases">
        <title>Whole genome sequencing of Grifola frondosa 9006-11.</title>
        <authorList>
            <person name="Min B."/>
            <person name="Park H."/>
            <person name="Kim J.-G."/>
            <person name="Cho H."/>
            <person name="Oh Y.-L."/>
            <person name="Kong W.-S."/>
            <person name="Choi I.-G."/>
        </authorList>
    </citation>
    <scope>NUCLEOTIDE SEQUENCE [LARGE SCALE GENOMIC DNA]</scope>
    <source>
        <strain evidence="2 3">9006-11</strain>
    </source>
</reference>
<keyword evidence="3" id="KW-1185">Reference proteome</keyword>
<feature type="compositionally biased region" description="Low complexity" evidence="1">
    <location>
        <begin position="165"/>
        <end position="179"/>
    </location>
</feature>
<dbReference type="AlphaFoldDB" id="A0A1C7LUM1"/>
<evidence type="ECO:0000256" key="1">
    <source>
        <dbReference type="SAM" id="MobiDB-lite"/>
    </source>
</evidence>
<sequence>MTEYDYSPDAVERFRTKMAGVSDWVVDQKYQAPRYSNPFVDPHDMLPSSSAQHTRETSLRRTERPPPSRSRTMPTAPFAAAPAPRHVPYNGHTPPGAAYPHQPTRAQTVPPKHAPPPGYRTKTYEYPYRPGQEVVLPPPRPGETYVIIPPKGGHVNVIRDPAAPSRSSSRTSRSSSRTSPTKKQHENLLKRLLTNVTPVRLDRQNSTSSPRRERRRSS</sequence>
<proteinExistence type="predicted"/>
<feature type="compositionally biased region" description="Low complexity" evidence="1">
    <location>
        <begin position="69"/>
        <end position="84"/>
    </location>
</feature>
<comment type="caution">
    <text evidence="2">The sequence shown here is derived from an EMBL/GenBank/DDBJ whole genome shotgun (WGS) entry which is preliminary data.</text>
</comment>
<dbReference type="EMBL" id="LUGG01000023">
    <property type="protein sequence ID" value="OBZ67619.1"/>
    <property type="molecule type" value="Genomic_DNA"/>
</dbReference>
<dbReference type="OMA" id="AQHTRET"/>
<protein>
    <submittedName>
        <fullName evidence="2">Uncharacterized protein</fullName>
    </submittedName>
</protein>
<feature type="region of interest" description="Disordered" evidence="1">
    <location>
        <begin position="147"/>
        <end position="218"/>
    </location>
</feature>
<accession>A0A1C7LUM1</accession>
<feature type="compositionally biased region" description="Basic and acidic residues" evidence="1">
    <location>
        <begin position="53"/>
        <end position="66"/>
    </location>
</feature>
<name>A0A1C7LUM1_GRIFR</name>
<organism evidence="2 3">
    <name type="scientific">Grifola frondosa</name>
    <name type="common">Maitake</name>
    <name type="synonym">Polyporus frondosus</name>
    <dbReference type="NCBI Taxonomy" id="5627"/>
    <lineage>
        <taxon>Eukaryota</taxon>
        <taxon>Fungi</taxon>
        <taxon>Dikarya</taxon>
        <taxon>Basidiomycota</taxon>
        <taxon>Agaricomycotina</taxon>
        <taxon>Agaricomycetes</taxon>
        <taxon>Polyporales</taxon>
        <taxon>Grifolaceae</taxon>
        <taxon>Grifola</taxon>
    </lineage>
</organism>
<dbReference type="Proteomes" id="UP000092993">
    <property type="component" value="Unassembled WGS sequence"/>
</dbReference>
<evidence type="ECO:0000313" key="2">
    <source>
        <dbReference type="EMBL" id="OBZ67619.1"/>
    </source>
</evidence>
<gene>
    <name evidence="2" type="ORF">A0H81_12156</name>
</gene>
<evidence type="ECO:0000313" key="3">
    <source>
        <dbReference type="Proteomes" id="UP000092993"/>
    </source>
</evidence>